<evidence type="ECO:0000313" key="3">
    <source>
        <dbReference type="Proteomes" id="UP001056381"/>
    </source>
</evidence>
<dbReference type="InterPro" id="IPR018946">
    <property type="entry name" value="PhoD-like_MPP"/>
</dbReference>
<sequence length="317" mass="37144">MKFIYSFLLTVSFSLSSEGFYRLGLGSCHDQDMEISAWESLKKENLDSFFFLGDNVYGDIPSGELGKLINAYETFKQNKPQWFNEIEIFTIWDDHDYGMNDGGGDYKYKVESQKLFNDFWNIPQNDPRRYREGIYFSELRDINNLKVLIIGLDTRYFRSNLDKKNGAYLQNKSEEATILGEQQWSWLQKQVEVEHDLLIIATSIQVLATEHRFEKWSNFPNEREKLLNLLNRLDSNVLIISGDRHRSGVYQKDEIYEFTSSSLNVGIFPQSETDKLLKGKTYPENNYGIIDIYQTKLEISIKNENMSVLENYIIPIK</sequence>
<dbReference type="Pfam" id="PF09423">
    <property type="entry name" value="PhoD"/>
    <property type="match status" value="1"/>
</dbReference>
<dbReference type="Gene3D" id="3.60.21.70">
    <property type="entry name" value="PhoD-like phosphatase"/>
    <property type="match status" value="1"/>
</dbReference>
<dbReference type="PANTHER" id="PTHR33987">
    <property type="entry name" value="CALCINEURIN-LIKE METALLO-PHOSPHOESTERASE SUPERFAMILY PROTEIN"/>
    <property type="match status" value="1"/>
</dbReference>
<dbReference type="EMBL" id="CP097966">
    <property type="protein sequence ID" value="URQ63700.1"/>
    <property type="molecule type" value="Genomic_DNA"/>
</dbReference>
<dbReference type="CDD" id="cd07389">
    <property type="entry name" value="MPP_PhoD"/>
    <property type="match status" value="1"/>
</dbReference>
<dbReference type="Proteomes" id="UP001056381">
    <property type="component" value="Chromosome"/>
</dbReference>
<dbReference type="AlphaFoldDB" id="A0A9Q8U0Q8"/>
<dbReference type="PANTHER" id="PTHR33987:SF1">
    <property type="entry name" value="CALCINEURIN-LIKE METALLO-PHOSPHOESTERASE SUPERFAMILY PROTEIN"/>
    <property type="match status" value="1"/>
</dbReference>
<evidence type="ECO:0000259" key="1">
    <source>
        <dbReference type="Pfam" id="PF09423"/>
    </source>
</evidence>
<dbReference type="SUPFAM" id="SSF56300">
    <property type="entry name" value="Metallo-dependent phosphatases"/>
    <property type="match status" value="1"/>
</dbReference>
<proteinExistence type="predicted"/>
<protein>
    <submittedName>
        <fullName evidence="2">Alkaline phosphatase family protein</fullName>
    </submittedName>
</protein>
<gene>
    <name evidence="2" type="ORF">M9B40_02760</name>
</gene>
<evidence type="ECO:0000313" key="2">
    <source>
        <dbReference type="EMBL" id="URQ63700.1"/>
    </source>
</evidence>
<accession>A0A9Q8U0Q8</accession>
<name>A0A9Q8U0Q8_9GAMM</name>
<feature type="domain" description="PhoD-like phosphatase metallophosphatase" evidence="1">
    <location>
        <begin position="149"/>
        <end position="273"/>
    </location>
</feature>
<reference evidence="2" key="1">
    <citation type="submission" date="2022-05" db="EMBL/GenBank/DDBJ databases">
        <title>Single-amplified genomics reveal most streamlined microbe among free-living bacteria.</title>
        <authorList>
            <person name="Roda-Garcia J."/>
            <person name="Haro-Moreno J.M."/>
            <person name="Rodriguez-Valera F."/>
            <person name="Almagro-Moreno S."/>
            <person name="Lopez-Perez M."/>
        </authorList>
    </citation>
    <scope>NUCLEOTIDE SEQUENCE</scope>
    <source>
        <strain evidence="2">TMED112-D2-2</strain>
    </source>
</reference>
<dbReference type="InterPro" id="IPR038607">
    <property type="entry name" value="PhoD-like_sf"/>
</dbReference>
<dbReference type="InterPro" id="IPR029052">
    <property type="entry name" value="Metallo-depent_PP-like"/>
</dbReference>
<organism evidence="2 3">
    <name type="scientific">SAR86 cluster bacterium</name>
    <dbReference type="NCBI Taxonomy" id="2030880"/>
    <lineage>
        <taxon>Bacteria</taxon>
        <taxon>Pseudomonadati</taxon>
        <taxon>Pseudomonadota</taxon>
        <taxon>Gammaproteobacteria</taxon>
        <taxon>SAR86 cluster</taxon>
    </lineage>
</organism>
<keyword evidence="3" id="KW-1185">Reference proteome</keyword>